<evidence type="ECO:0000256" key="2">
    <source>
        <dbReference type="SAM" id="SignalP"/>
    </source>
</evidence>
<proteinExistence type="predicted"/>
<dbReference type="EMBL" id="AFIJ01000045">
    <property type="protein sequence ID" value="EGL35169.1"/>
    <property type="molecule type" value="Genomic_DNA"/>
</dbReference>
<gene>
    <name evidence="4" type="ORF">HMPREF1039_0641</name>
</gene>
<protein>
    <submittedName>
        <fullName evidence="4">N-acetylmuramoyl-L-alanine amidase</fullName>
        <ecNumber evidence="4">3.5.1.28</ecNumber>
    </submittedName>
</protein>
<feature type="signal peptide" evidence="2">
    <location>
        <begin position="1"/>
        <end position="24"/>
    </location>
</feature>
<dbReference type="GO" id="GO:0008745">
    <property type="term" value="F:N-acetylmuramoyl-L-alanine amidase activity"/>
    <property type="evidence" value="ECO:0007669"/>
    <property type="project" value="UniProtKB-EC"/>
</dbReference>
<dbReference type="Pfam" id="PF01520">
    <property type="entry name" value="Amidase_3"/>
    <property type="match status" value="1"/>
</dbReference>
<evidence type="ECO:0000313" key="5">
    <source>
        <dbReference type="Proteomes" id="UP000004018"/>
    </source>
</evidence>
<dbReference type="RefSeq" id="WP_007391857.1">
    <property type="nucleotide sequence ID" value="NZ_AFIJ01000045.1"/>
</dbReference>
<keyword evidence="2" id="KW-0732">Signal</keyword>
<dbReference type="InterPro" id="IPR021731">
    <property type="entry name" value="AMIN_dom"/>
</dbReference>
<dbReference type="InterPro" id="IPR050695">
    <property type="entry name" value="N-acetylmuramoyl_amidase_3"/>
</dbReference>
<dbReference type="SUPFAM" id="SSF53187">
    <property type="entry name" value="Zn-dependent exopeptidases"/>
    <property type="match status" value="1"/>
</dbReference>
<evidence type="ECO:0000313" key="4">
    <source>
        <dbReference type="EMBL" id="EGL35169.1"/>
    </source>
</evidence>
<comment type="caution">
    <text evidence="4">The sequence shown here is derived from an EMBL/GenBank/DDBJ whole genome shotgun (WGS) entry which is preliminary data.</text>
</comment>
<sequence>MMIKKWCIAAAVFFGVIGVGGIQAATPARVTAVRSVFRTDVQPAFSRTVVTVDQPVIPRLVITGKGSVVKLTLPQTVLSPLLQTSLQAKDNEPIQKIRLTQQGTRTTVAMYLAQAIGRDDVRFFSLPPIAPQKKGMRLVMDLDNRPQEAAPGETVSWTEQSRRLPPSVPVVAPVGSDFLDARQWQRLRQGVKGKRICLDPGHGGSDVGAAGRMSQEKNLTLAIARRTAAILMAAGAKAVLTRSRDVDVFAPHDGAVEELQARCTIANAYGAEIMVCIHINSSENTAIRGVETFYNGKTPYDYSLAKYIHTRVLRTGVFPDRGVHSGDFYMLLHTDMPAVLMELGFISNEQDEKILNTEERQQQLAASIAEGVAEYFIHRKK</sequence>
<dbReference type="Proteomes" id="UP000004018">
    <property type="component" value="Unassembled WGS sequence"/>
</dbReference>
<keyword evidence="5" id="KW-1185">Reference proteome</keyword>
<accession>A0ABN0CYZ3</accession>
<dbReference type="SMART" id="SM00646">
    <property type="entry name" value="Ami_3"/>
    <property type="match status" value="1"/>
</dbReference>
<organism evidence="4 5">
    <name type="scientific">Megasphaera lornae</name>
    <dbReference type="NCBI Taxonomy" id="1000568"/>
    <lineage>
        <taxon>Bacteria</taxon>
        <taxon>Bacillati</taxon>
        <taxon>Bacillota</taxon>
        <taxon>Negativicutes</taxon>
        <taxon>Veillonellales</taxon>
        <taxon>Veillonellaceae</taxon>
        <taxon>Megasphaera</taxon>
    </lineage>
</organism>
<dbReference type="CDD" id="cd02696">
    <property type="entry name" value="MurNAc-LAA"/>
    <property type="match status" value="1"/>
</dbReference>
<name>A0ABN0CYZ3_9FIRM</name>
<dbReference type="Pfam" id="PF11741">
    <property type="entry name" value="AMIN"/>
    <property type="match status" value="1"/>
</dbReference>
<reference evidence="4 5" key="1">
    <citation type="submission" date="2011-04" db="EMBL/GenBank/DDBJ databases">
        <authorList>
            <person name="Harkins D.M."/>
            <person name="Madupu R."/>
            <person name="Durkin A.S."/>
            <person name="Torralba M."/>
            <person name="Methe B."/>
            <person name="Sutton G.G."/>
            <person name="Nelson K.E."/>
        </authorList>
    </citation>
    <scope>NUCLEOTIDE SEQUENCE [LARGE SCALE GENOMIC DNA]</scope>
    <source>
        <strain evidence="4 5">UPII 199-6</strain>
    </source>
</reference>
<dbReference type="PANTHER" id="PTHR30404:SF0">
    <property type="entry name" value="N-ACETYLMURAMOYL-L-ALANINE AMIDASE AMIC"/>
    <property type="match status" value="1"/>
</dbReference>
<keyword evidence="1 4" id="KW-0378">Hydrolase</keyword>
<dbReference type="PANTHER" id="PTHR30404">
    <property type="entry name" value="N-ACETYLMURAMOYL-L-ALANINE AMIDASE"/>
    <property type="match status" value="1"/>
</dbReference>
<feature type="domain" description="MurNAc-LAA" evidence="3">
    <location>
        <begin position="263"/>
        <end position="373"/>
    </location>
</feature>
<dbReference type="InterPro" id="IPR002508">
    <property type="entry name" value="MurNAc-LAA_cat"/>
</dbReference>
<evidence type="ECO:0000256" key="1">
    <source>
        <dbReference type="ARBA" id="ARBA00022801"/>
    </source>
</evidence>
<dbReference type="Gene3D" id="3.40.630.40">
    <property type="entry name" value="Zn-dependent exopeptidases"/>
    <property type="match status" value="1"/>
</dbReference>
<evidence type="ECO:0000259" key="3">
    <source>
        <dbReference type="SMART" id="SM00646"/>
    </source>
</evidence>
<feature type="chain" id="PRO_5046650356" evidence="2">
    <location>
        <begin position="25"/>
        <end position="381"/>
    </location>
</feature>
<dbReference type="EC" id="3.5.1.28" evidence="4"/>